<keyword evidence="2" id="KW-1185">Reference proteome</keyword>
<evidence type="ECO:0000313" key="1">
    <source>
        <dbReference type="EMBL" id="AFS78067.1"/>
    </source>
</evidence>
<accession>K0AZ45</accession>
<name>K0AZ45_GOTA9</name>
<sequence>MSSAAKTRDIYQGLTDKFLYNDDLNSIYMLLALYDIEENISNVCPIYTCSRDIRYRIKNIIKDREDAEVISQNLSIIINEDINKLELCFYLEGYKNGFNSPKYINLLEDKSLNLMNIEDIYERQYLFHFNIKNESIREFKYNCFRNIEKEKSTYLDELISTFANKVIKKKISNLGNYVERQLKINFDMYNFSIGEVDYSLSEKEVYKLYKLILRVLKKHLKKTYKEAFWIAINDRVLMRYS</sequence>
<organism evidence="1 2">
    <name type="scientific">Gottschalkia acidurici (strain ATCC 7906 / DSM 604 / BCRC 14475 / CIP 104303 / KCTC 5404 / NCIMB 10678 / 9a)</name>
    <name type="common">Clostridium acidurici</name>
    <dbReference type="NCBI Taxonomy" id="1128398"/>
    <lineage>
        <taxon>Bacteria</taxon>
        <taxon>Bacillati</taxon>
        <taxon>Bacillota</taxon>
        <taxon>Tissierellia</taxon>
        <taxon>Tissierellales</taxon>
        <taxon>Gottschalkiaceae</taxon>
        <taxon>Gottschalkia</taxon>
    </lineage>
</organism>
<dbReference type="HOGENOM" id="CLU_1141744_0_0_9"/>
<evidence type="ECO:0000313" key="2">
    <source>
        <dbReference type="Proteomes" id="UP000006094"/>
    </source>
</evidence>
<protein>
    <submittedName>
        <fullName evidence="1">Uncharacterized protein</fullName>
    </submittedName>
</protein>
<dbReference type="Proteomes" id="UP000006094">
    <property type="component" value="Chromosome"/>
</dbReference>
<dbReference type="eggNOG" id="ENOG502ZBVR">
    <property type="taxonomic scope" value="Bacteria"/>
</dbReference>
<reference evidence="1 2" key="1">
    <citation type="journal article" date="2012" name="PLoS ONE">
        <title>The purine-utilizing bacterium Clostridium acidurici 9a: a genome-guided metabolic reconsideration.</title>
        <authorList>
            <person name="Hartwich K."/>
            <person name="Poehlein A."/>
            <person name="Daniel R."/>
        </authorList>
    </citation>
    <scope>NUCLEOTIDE SEQUENCE [LARGE SCALE GENOMIC DNA]</scope>
    <source>
        <strain evidence="2">ATCC 7906 / DSM 604 / BCRC 14475 / CIP 104303 / KCTC 5404 / NCIMB 10678 / 9a</strain>
    </source>
</reference>
<dbReference type="AlphaFoldDB" id="K0AZ45"/>
<dbReference type="EMBL" id="CP003326">
    <property type="protein sequence ID" value="AFS78067.1"/>
    <property type="molecule type" value="Genomic_DNA"/>
</dbReference>
<proteinExistence type="predicted"/>
<dbReference type="OrthoDB" id="1952884at2"/>
<dbReference type="KEGG" id="cad:Curi_c10530"/>
<dbReference type="RefSeq" id="WP_014967204.1">
    <property type="nucleotide sequence ID" value="NC_018664.1"/>
</dbReference>
<gene>
    <name evidence="1" type="ordered locus">Curi_c10530</name>
</gene>
<dbReference type="STRING" id="1128398.Curi_c10530"/>